<dbReference type="GO" id="GO:0055085">
    <property type="term" value="P:transmembrane transport"/>
    <property type="evidence" value="ECO:0007669"/>
    <property type="project" value="InterPro"/>
</dbReference>
<feature type="transmembrane region" description="Helical" evidence="5">
    <location>
        <begin position="169"/>
        <end position="193"/>
    </location>
</feature>
<dbReference type="CDD" id="cd07042">
    <property type="entry name" value="STAS_SulP_like_sulfate_transporter"/>
    <property type="match status" value="1"/>
</dbReference>
<dbReference type="Gene3D" id="3.30.750.24">
    <property type="entry name" value="STAS domain"/>
    <property type="match status" value="1"/>
</dbReference>
<feature type="transmembrane region" description="Helical" evidence="5">
    <location>
        <begin position="257"/>
        <end position="277"/>
    </location>
</feature>
<dbReference type="RefSeq" id="WP_109534165.1">
    <property type="nucleotide sequence ID" value="NZ_QEYD01000009.1"/>
</dbReference>
<feature type="domain" description="STAS" evidence="6">
    <location>
        <begin position="433"/>
        <end position="542"/>
    </location>
</feature>
<evidence type="ECO:0000256" key="3">
    <source>
        <dbReference type="ARBA" id="ARBA00022989"/>
    </source>
</evidence>
<evidence type="ECO:0000313" key="8">
    <source>
        <dbReference type="Proteomes" id="UP000244940"/>
    </source>
</evidence>
<feature type="transmembrane region" description="Helical" evidence="5">
    <location>
        <begin position="55"/>
        <end position="75"/>
    </location>
</feature>
<feature type="transmembrane region" description="Helical" evidence="5">
    <location>
        <begin position="332"/>
        <end position="361"/>
    </location>
</feature>
<dbReference type="GeneID" id="94366210"/>
<dbReference type="SUPFAM" id="SSF52091">
    <property type="entry name" value="SpoIIaa-like"/>
    <property type="match status" value="1"/>
</dbReference>
<dbReference type="InterPro" id="IPR011547">
    <property type="entry name" value="SLC26A/SulP_dom"/>
</dbReference>
<dbReference type="InterPro" id="IPR036513">
    <property type="entry name" value="STAS_dom_sf"/>
</dbReference>
<comment type="caution">
    <text evidence="7">The sequence shown here is derived from an EMBL/GenBank/DDBJ whole genome shotgun (WGS) entry which is preliminary data.</text>
</comment>
<feature type="transmembrane region" description="Helical" evidence="5">
    <location>
        <begin position="28"/>
        <end position="48"/>
    </location>
</feature>
<gene>
    <name evidence="7" type="ORF">C4N9_15045</name>
</gene>
<protein>
    <submittedName>
        <fullName evidence="7">Sodium-independent anion transporter</fullName>
    </submittedName>
</protein>
<name>A0A2U2C791_9RHOB</name>
<dbReference type="Pfam" id="PF00916">
    <property type="entry name" value="Sulfate_transp"/>
    <property type="match status" value="1"/>
</dbReference>
<evidence type="ECO:0000259" key="6">
    <source>
        <dbReference type="PROSITE" id="PS50801"/>
    </source>
</evidence>
<comment type="subcellular location">
    <subcellularLocation>
        <location evidence="1">Membrane</location>
        <topology evidence="1">Multi-pass membrane protein</topology>
    </subcellularLocation>
</comment>
<evidence type="ECO:0000256" key="4">
    <source>
        <dbReference type="ARBA" id="ARBA00023136"/>
    </source>
</evidence>
<feature type="transmembrane region" description="Helical" evidence="5">
    <location>
        <begin position="382"/>
        <end position="407"/>
    </location>
</feature>
<evidence type="ECO:0000313" key="7">
    <source>
        <dbReference type="EMBL" id="PWE27750.1"/>
    </source>
</evidence>
<dbReference type="OrthoDB" id="9769739at2"/>
<keyword evidence="4 5" id="KW-0472">Membrane</keyword>
<dbReference type="GO" id="GO:0016020">
    <property type="term" value="C:membrane"/>
    <property type="evidence" value="ECO:0007669"/>
    <property type="project" value="UniProtKB-SubCell"/>
</dbReference>
<sequence length="563" mass="57607">MPYSDRLVPALYPVLREGYSLTHLKRDALAGLTVAIVALPLSMAIAIASGGTPAMGLYTAIVGGFMISALGGSRYQIGGPAGAFIVLVAATVAQHGIGGMFLATMLAGVIMAALGLLRLGSYIRFIPYPVTVGFTTGIGTIIFASQIKDLLGLTLDGPEPGPILEKLPAIWQALPTANPVTIALAAVTIALILGLKRVAPRLPELLIAVVVTTLAVALLDLDTPTIVSTFGAVPAMLPAPSLPPVSWELVVAVLPNAVGFALLGSIEALLSAVVADGMSGRRHSSNMELIAQGAANLASGMMGGMVATGTIARTATNVRANAHSPVAGMLHAVFVLAFMMLAAPLVGMIPLAALAGVLATVAWNMIERHAIATLIRSSKADAAVLAVTLLLTVFRDLTEAIVVGFALGSVLFIHRMSKAAEVATLEGDESDTAPTGLRRDDEIVVYRIRGAFFFGAAASVGAVLERIGDTHRAMVVDFTEAAMVDSTAIHTIAGLVTSAQRRGVLVVLSGGDEALQAGLQAHGLAAPGVPHAPDIQAGIALARAELTRDTGAGQITATTMGAH</sequence>
<dbReference type="PANTHER" id="PTHR11814">
    <property type="entry name" value="SULFATE TRANSPORTER"/>
    <property type="match status" value="1"/>
</dbReference>
<evidence type="ECO:0000256" key="2">
    <source>
        <dbReference type="ARBA" id="ARBA00022692"/>
    </source>
</evidence>
<dbReference type="Pfam" id="PF01740">
    <property type="entry name" value="STAS"/>
    <property type="match status" value="1"/>
</dbReference>
<proteinExistence type="predicted"/>
<feature type="transmembrane region" description="Helical" evidence="5">
    <location>
        <begin position="205"/>
        <end position="237"/>
    </location>
</feature>
<feature type="transmembrane region" description="Helical" evidence="5">
    <location>
        <begin position="81"/>
        <end position="114"/>
    </location>
</feature>
<dbReference type="InterPro" id="IPR002645">
    <property type="entry name" value="STAS_dom"/>
</dbReference>
<dbReference type="PROSITE" id="PS50801">
    <property type="entry name" value="STAS"/>
    <property type="match status" value="1"/>
</dbReference>
<keyword evidence="3 5" id="KW-1133">Transmembrane helix</keyword>
<dbReference type="InterPro" id="IPR001902">
    <property type="entry name" value="SLC26A/SulP_fam"/>
</dbReference>
<feature type="transmembrane region" description="Helical" evidence="5">
    <location>
        <begin position="289"/>
        <end position="312"/>
    </location>
</feature>
<dbReference type="EMBL" id="QEYD01000009">
    <property type="protein sequence ID" value="PWE27750.1"/>
    <property type="molecule type" value="Genomic_DNA"/>
</dbReference>
<keyword evidence="2 5" id="KW-0812">Transmembrane</keyword>
<dbReference type="AlphaFoldDB" id="A0A2U2C791"/>
<evidence type="ECO:0000256" key="5">
    <source>
        <dbReference type="SAM" id="Phobius"/>
    </source>
</evidence>
<accession>A0A2U2C791</accession>
<dbReference type="Proteomes" id="UP000244940">
    <property type="component" value="Unassembled WGS sequence"/>
</dbReference>
<keyword evidence="8" id="KW-1185">Reference proteome</keyword>
<evidence type="ECO:0000256" key="1">
    <source>
        <dbReference type="ARBA" id="ARBA00004141"/>
    </source>
</evidence>
<organism evidence="7 8">
    <name type="scientific">Pararhodobacter marinus</name>
    <dbReference type="NCBI Taxonomy" id="2184063"/>
    <lineage>
        <taxon>Bacteria</taxon>
        <taxon>Pseudomonadati</taxon>
        <taxon>Pseudomonadota</taxon>
        <taxon>Alphaproteobacteria</taxon>
        <taxon>Rhodobacterales</taxon>
        <taxon>Paracoccaceae</taxon>
        <taxon>Pararhodobacter</taxon>
    </lineage>
</organism>
<feature type="transmembrane region" description="Helical" evidence="5">
    <location>
        <begin position="126"/>
        <end position="147"/>
    </location>
</feature>
<reference evidence="7 8" key="1">
    <citation type="submission" date="2018-05" db="EMBL/GenBank/DDBJ databases">
        <title>Pararhodobacter marina sp. nov., isolated from deep-sea water of the Indian Ocean.</title>
        <authorList>
            <person name="Lai Q.Sr."/>
            <person name="Liu X."/>
            <person name="Shao Z."/>
        </authorList>
    </citation>
    <scope>NUCLEOTIDE SEQUENCE [LARGE SCALE GENOMIC DNA]</scope>
    <source>
        <strain evidence="7 8">CIC4N-9</strain>
    </source>
</reference>